<dbReference type="GO" id="GO:0008442">
    <property type="term" value="F:3-hydroxyisobutyrate dehydrogenase activity"/>
    <property type="evidence" value="ECO:0007669"/>
    <property type="project" value="UniProtKB-EC"/>
</dbReference>
<feature type="domain" description="3-hydroxyisobutyrate dehydrogenase-like NAD-binding" evidence="6">
    <location>
        <begin position="165"/>
        <end position="290"/>
    </location>
</feature>
<feature type="active site" evidence="4">
    <location>
        <position position="171"/>
    </location>
</feature>
<dbReference type="GO" id="GO:0050661">
    <property type="term" value="F:NADP binding"/>
    <property type="evidence" value="ECO:0007669"/>
    <property type="project" value="InterPro"/>
</dbReference>
<evidence type="ECO:0000256" key="2">
    <source>
        <dbReference type="ARBA" id="ARBA00023002"/>
    </source>
</evidence>
<evidence type="ECO:0000313" key="7">
    <source>
        <dbReference type="EMBL" id="MBB4137961.1"/>
    </source>
</evidence>
<dbReference type="Proteomes" id="UP000551501">
    <property type="component" value="Unassembled WGS sequence"/>
</dbReference>
<organism evidence="7 8">
    <name type="scientific">Gordonia humi</name>
    <dbReference type="NCBI Taxonomy" id="686429"/>
    <lineage>
        <taxon>Bacteria</taxon>
        <taxon>Bacillati</taxon>
        <taxon>Actinomycetota</taxon>
        <taxon>Actinomycetes</taxon>
        <taxon>Mycobacteriales</taxon>
        <taxon>Gordoniaceae</taxon>
        <taxon>Gordonia</taxon>
    </lineage>
</organism>
<dbReference type="InterPro" id="IPR008927">
    <property type="entry name" value="6-PGluconate_DH-like_C_sf"/>
</dbReference>
<dbReference type="InterPro" id="IPR036291">
    <property type="entry name" value="NAD(P)-bd_dom_sf"/>
</dbReference>
<dbReference type="RefSeq" id="WP_183372792.1">
    <property type="nucleotide sequence ID" value="NZ_BAABHL010000001.1"/>
</dbReference>
<evidence type="ECO:0000256" key="4">
    <source>
        <dbReference type="PIRSR" id="PIRSR000103-1"/>
    </source>
</evidence>
<evidence type="ECO:0000313" key="8">
    <source>
        <dbReference type="Proteomes" id="UP000551501"/>
    </source>
</evidence>
<dbReference type="Pfam" id="PF14833">
    <property type="entry name" value="NAD_binding_11"/>
    <property type="match status" value="1"/>
</dbReference>
<name>A0A840F246_9ACTN</name>
<dbReference type="InterPro" id="IPR029154">
    <property type="entry name" value="HIBADH-like_NADP-bd"/>
</dbReference>
<dbReference type="SUPFAM" id="SSF51735">
    <property type="entry name" value="NAD(P)-binding Rossmann-fold domains"/>
    <property type="match status" value="1"/>
</dbReference>
<protein>
    <submittedName>
        <fullName evidence="7">3-hydroxyisobutyrate dehydrogenase</fullName>
        <ecNumber evidence="7">1.1.1.31</ecNumber>
    </submittedName>
</protein>
<dbReference type="Gene3D" id="1.10.1040.10">
    <property type="entry name" value="N-(1-d-carboxylethyl)-l-norvaline Dehydrogenase, domain 2"/>
    <property type="match status" value="1"/>
</dbReference>
<dbReference type="PIRSF" id="PIRSF000103">
    <property type="entry name" value="HIBADH"/>
    <property type="match status" value="1"/>
</dbReference>
<dbReference type="PANTHER" id="PTHR22981:SF7">
    <property type="entry name" value="3-HYDROXYISOBUTYRATE DEHYDROGENASE, MITOCHONDRIAL"/>
    <property type="match status" value="1"/>
</dbReference>
<dbReference type="EC" id="1.1.1.31" evidence="7"/>
<dbReference type="Pfam" id="PF03446">
    <property type="entry name" value="NAD_binding_2"/>
    <property type="match status" value="1"/>
</dbReference>
<keyword evidence="8" id="KW-1185">Reference proteome</keyword>
<keyword evidence="3" id="KW-0520">NAD</keyword>
<feature type="domain" description="6-phosphogluconate dehydrogenase NADP-binding" evidence="5">
    <location>
        <begin position="4"/>
        <end position="161"/>
    </location>
</feature>
<sequence>MSVITWIGLGQMGLPMATNLVRAGHEVHGVEIDPEMAAAAAAAGIVMHDSAAESVPDSAFVFTMLPTGDLVAAVLTGEDGVFALMRDGAVAIDSSTVDVVQTRDLHDEAKRRGVAFLDAPVSGGVAGAQAGTLAVMVGGDAADFEVARPVLEGYGGHVGLIGGAGSGQAVKIVNNMIVGACLAATCEGVVLAERLGLDTSALFDMVSRSSGDNWALRNWYPIPGVVETAASNRDFAPGFTTALLVKDLNLAVSAGQATGTPLQTGQTVLRQFTEHKEAGNALLDCSSLITSIRDHVDR</sequence>
<proteinExistence type="inferred from homology"/>
<dbReference type="InterPro" id="IPR013328">
    <property type="entry name" value="6PGD_dom2"/>
</dbReference>
<gene>
    <name evidence="7" type="ORF">BKA16_004513</name>
</gene>
<dbReference type="PANTHER" id="PTHR22981">
    <property type="entry name" value="3-HYDROXYISOBUTYRATE DEHYDROGENASE-RELATED"/>
    <property type="match status" value="1"/>
</dbReference>
<reference evidence="7 8" key="1">
    <citation type="submission" date="2020-08" db="EMBL/GenBank/DDBJ databases">
        <title>Sequencing the genomes of 1000 actinobacteria strains.</title>
        <authorList>
            <person name="Klenk H.-P."/>
        </authorList>
    </citation>
    <scope>NUCLEOTIDE SEQUENCE [LARGE SCALE GENOMIC DNA]</scope>
    <source>
        <strain evidence="7 8">DSM 45298</strain>
    </source>
</reference>
<dbReference type="AlphaFoldDB" id="A0A840F246"/>
<evidence type="ECO:0000256" key="1">
    <source>
        <dbReference type="ARBA" id="ARBA00009080"/>
    </source>
</evidence>
<keyword evidence="2 7" id="KW-0560">Oxidoreductase</keyword>
<dbReference type="InterPro" id="IPR015815">
    <property type="entry name" value="HIBADH-related"/>
</dbReference>
<evidence type="ECO:0000259" key="6">
    <source>
        <dbReference type="Pfam" id="PF14833"/>
    </source>
</evidence>
<accession>A0A840F246</accession>
<dbReference type="Gene3D" id="3.40.50.720">
    <property type="entry name" value="NAD(P)-binding Rossmann-like Domain"/>
    <property type="match status" value="1"/>
</dbReference>
<dbReference type="InterPro" id="IPR006115">
    <property type="entry name" value="6PGDH_NADP-bd"/>
</dbReference>
<dbReference type="EMBL" id="JACIFP010000001">
    <property type="protein sequence ID" value="MBB4137961.1"/>
    <property type="molecule type" value="Genomic_DNA"/>
</dbReference>
<dbReference type="SUPFAM" id="SSF48179">
    <property type="entry name" value="6-phosphogluconate dehydrogenase C-terminal domain-like"/>
    <property type="match status" value="1"/>
</dbReference>
<comment type="similarity">
    <text evidence="1">Belongs to the HIBADH-related family.</text>
</comment>
<evidence type="ECO:0000256" key="3">
    <source>
        <dbReference type="ARBA" id="ARBA00023027"/>
    </source>
</evidence>
<comment type="caution">
    <text evidence="7">The sequence shown here is derived from an EMBL/GenBank/DDBJ whole genome shotgun (WGS) entry which is preliminary data.</text>
</comment>
<dbReference type="GO" id="GO:0051287">
    <property type="term" value="F:NAD binding"/>
    <property type="evidence" value="ECO:0007669"/>
    <property type="project" value="InterPro"/>
</dbReference>
<evidence type="ECO:0000259" key="5">
    <source>
        <dbReference type="Pfam" id="PF03446"/>
    </source>
</evidence>